<evidence type="ECO:0000256" key="3">
    <source>
        <dbReference type="ARBA" id="ARBA00023288"/>
    </source>
</evidence>
<dbReference type="PROSITE" id="PS51417">
    <property type="entry name" value="ARF"/>
    <property type="match status" value="1"/>
</dbReference>
<dbReference type="InterPro" id="IPR005225">
    <property type="entry name" value="Small_GTP-bd"/>
</dbReference>
<keyword evidence="2" id="KW-0342">GTP-binding</keyword>
<dbReference type="FunFam" id="3.40.50.300:FF:001129">
    <property type="entry name" value="ras-related protein Rab-44 isoform X2"/>
    <property type="match status" value="1"/>
</dbReference>
<sequence length="189" mass="21050">MSFKGLTSSSQEKRAERQKSLEPSFKLVMIGDSGVGKSCLLEKLLDLSSTNAFISTIGVDVRTHVINVNGHAFKLQVWDTGGQQRYRPVLSSCYRNVHGIIMVFDVTNVKSFANLPQWIKEVKEFAPNQGVVPKLLIGNKSDLADRREVKQEIAEAFAKEHSMSYIETSAIATTNIREAFMALLQSNND</sequence>
<evidence type="ECO:0000313" key="4">
    <source>
        <dbReference type="EMBL" id="TRY73622.1"/>
    </source>
</evidence>
<dbReference type="Pfam" id="PF00071">
    <property type="entry name" value="Ras"/>
    <property type="match status" value="1"/>
</dbReference>
<dbReference type="SMART" id="SM00175">
    <property type="entry name" value="RAB"/>
    <property type="match status" value="1"/>
</dbReference>
<dbReference type="GO" id="GO:0005525">
    <property type="term" value="F:GTP binding"/>
    <property type="evidence" value="ECO:0007669"/>
    <property type="project" value="UniProtKB-KW"/>
</dbReference>
<accession>A0A553P7F4</accession>
<dbReference type="PRINTS" id="PR00449">
    <property type="entry name" value="RASTRNSFRMNG"/>
</dbReference>
<dbReference type="InterPro" id="IPR050227">
    <property type="entry name" value="Rab"/>
</dbReference>
<dbReference type="SUPFAM" id="SSF52540">
    <property type="entry name" value="P-loop containing nucleoside triphosphate hydrolases"/>
    <property type="match status" value="1"/>
</dbReference>
<dbReference type="InterPro" id="IPR001806">
    <property type="entry name" value="Small_GTPase"/>
</dbReference>
<gene>
    <name evidence="4" type="ORF">TCAL_09917</name>
</gene>
<evidence type="ECO:0000256" key="2">
    <source>
        <dbReference type="ARBA" id="ARBA00023134"/>
    </source>
</evidence>
<keyword evidence="1" id="KW-0547">Nucleotide-binding</keyword>
<dbReference type="Proteomes" id="UP000318571">
    <property type="component" value="Chromosome 3"/>
</dbReference>
<organism evidence="4 5">
    <name type="scientific">Tigriopus californicus</name>
    <name type="common">Marine copepod</name>
    <dbReference type="NCBI Taxonomy" id="6832"/>
    <lineage>
        <taxon>Eukaryota</taxon>
        <taxon>Metazoa</taxon>
        <taxon>Ecdysozoa</taxon>
        <taxon>Arthropoda</taxon>
        <taxon>Crustacea</taxon>
        <taxon>Multicrustacea</taxon>
        <taxon>Hexanauplia</taxon>
        <taxon>Copepoda</taxon>
        <taxon>Harpacticoida</taxon>
        <taxon>Harpacticidae</taxon>
        <taxon>Tigriopus</taxon>
    </lineage>
</organism>
<comment type="caution">
    <text evidence="4">The sequence shown here is derived from an EMBL/GenBank/DDBJ whole genome shotgun (WGS) entry which is preliminary data.</text>
</comment>
<reference evidence="4 5" key="1">
    <citation type="journal article" date="2018" name="Nat. Ecol. Evol.">
        <title>Genomic signatures of mitonuclear coevolution across populations of Tigriopus californicus.</title>
        <authorList>
            <person name="Barreto F.S."/>
            <person name="Watson E.T."/>
            <person name="Lima T.G."/>
            <person name="Willett C.S."/>
            <person name="Edmands S."/>
            <person name="Li W."/>
            <person name="Burton R.S."/>
        </authorList>
    </citation>
    <scope>NUCLEOTIDE SEQUENCE [LARGE SCALE GENOMIC DNA]</scope>
    <source>
        <strain evidence="4 5">San Diego</strain>
    </source>
</reference>
<evidence type="ECO:0000313" key="5">
    <source>
        <dbReference type="Proteomes" id="UP000318571"/>
    </source>
</evidence>
<dbReference type="Gene3D" id="3.40.50.300">
    <property type="entry name" value="P-loop containing nucleotide triphosphate hydrolases"/>
    <property type="match status" value="1"/>
</dbReference>
<protein>
    <submittedName>
        <fullName evidence="4">Uncharacterized protein</fullName>
    </submittedName>
</protein>
<dbReference type="CDD" id="cd00154">
    <property type="entry name" value="Rab"/>
    <property type="match status" value="1"/>
</dbReference>
<dbReference type="SMART" id="SM00173">
    <property type="entry name" value="RAS"/>
    <property type="match status" value="1"/>
</dbReference>
<dbReference type="NCBIfam" id="TIGR00231">
    <property type="entry name" value="small_GTP"/>
    <property type="match status" value="1"/>
</dbReference>
<dbReference type="OMA" id="LEMWINM"/>
<dbReference type="PANTHER" id="PTHR47977">
    <property type="entry name" value="RAS-RELATED PROTEIN RAB"/>
    <property type="match status" value="1"/>
</dbReference>
<dbReference type="InterPro" id="IPR027417">
    <property type="entry name" value="P-loop_NTPase"/>
</dbReference>
<dbReference type="OrthoDB" id="9989112at2759"/>
<evidence type="ECO:0000256" key="1">
    <source>
        <dbReference type="ARBA" id="ARBA00022741"/>
    </source>
</evidence>
<keyword evidence="3" id="KW-0449">Lipoprotein</keyword>
<dbReference type="EMBL" id="VCGU01000007">
    <property type="protein sequence ID" value="TRY73622.1"/>
    <property type="molecule type" value="Genomic_DNA"/>
</dbReference>
<keyword evidence="5" id="KW-1185">Reference proteome</keyword>
<dbReference type="GO" id="GO:0003924">
    <property type="term" value="F:GTPase activity"/>
    <property type="evidence" value="ECO:0007669"/>
    <property type="project" value="InterPro"/>
</dbReference>
<name>A0A553P7F4_TIGCA</name>
<proteinExistence type="predicted"/>
<dbReference type="SMART" id="SM00174">
    <property type="entry name" value="RHO"/>
    <property type="match status" value="1"/>
</dbReference>
<dbReference type="PROSITE" id="PS51421">
    <property type="entry name" value="RAS"/>
    <property type="match status" value="1"/>
</dbReference>
<dbReference type="STRING" id="6832.A0A553P7F4"/>
<dbReference type="PROSITE" id="PS51419">
    <property type="entry name" value="RAB"/>
    <property type="match status" value="1"/>
</dbReference>
<dbReference type="AlphaFoldDB" id="A0A553P7F4"/>